<accession>A0A401UVI5</accession>
<comment type="caution">
    <text evidence="1">The sequence shown here is derived from an EMBL/GenBank/DDBJ whole genome shotgun (WGS) entry which is preliminary data.</text>
</comment>
<dbReference type="AlphaFoldDB" id="A0A401UVI5"/>
<dbReference type="SUPFAM" id="SSF69322">
    <property type="entry name" value="Tricorn protease domain 2"/>
    <property type="match status" value="1"/>
</dbReference>
<evidence type="ECO:0000313" key="1">
    <source>
        <dbReference type="EMBL" id="GCD18701.1"/>
    </source>
</evidence>
<dbReference type="Proteomes" id="UP000288246">
    <property type="component" value="Unassembled WGS sequence"/>
</dbReference>
<dbReference type="EMBL" id="BHYL01000024">
    <property type="protein sequence ID" value="GCD18701.1"/>
    <property type="molecule type" value="Genomic_DNA"/>
</dbReference>
<dbReference type="OrthoDB" id="3635325at2"/>
<sequence length="540" mass="57806">MPLHHLDVLADQPFAEIGDPTLVVDDPAYDVVVVAGELPYSQWFGAGTASRAHARVGVYDRTDLACRQVESLRRPVNDVAIHPSGTLVAVGTGAYDGGYSFEGELLLLDLERARRVSPLRDARQVRTVRWVDDERLAVVLAPWHDDDVADWKDLVGDAFEIEAPWRELRDRELDLSTHDAESVPFVYPQPDRAGARAALQRLAAQAGRAWALRRAVWSVAGRPDGSVLAACDGVAAERWDATGGDAPGWRIPTTGTGCQLTALDATTVATTVALRPPWIDGRPPRHESQHQVLDQETGAVVGELVPESASVVVGSTGPYSLLRPATRDATSTDSLVIDPAGRTVGRVATTGYDLFNHWFDIAGAPDPLVLVGTDEKKPHLDKWVTRVVAAGGRPELERLFPLDWQGTEQRHLFGGPGVYVDDELGTGIVHCGEVHASSGSHGPFAVRRDYPAGAARWTLDLPGVATDALEEEGVLVITTSNGWLVRADAVTGALLEAVELAVHGAPVVPLSVSTCGPGRLAVGLLDGRILRLEVVATEGT</sequence>
<proteinExistence type="predicted"/>
<keyword evidence="2" id="KW-1185">Reference proteome</keyword>
<dbReference type="InterPro" id="IPR015943">
    <property type="entry name" value="WD40/YVTN_repeat-like_dom_sf"/>
</dbReference>
<dbReference type="RefSeq" id="WP_124341259.1">
    <property type="nucleotide sequence ID" value="NZ_BHYL01000024.1"/>
</dbReference>
<reference evidence="1 2" key="1">
    <citation type="submission" date="2018-11" db="EMBL/GenBank/DDBJ databases">
        <title>Draft genome sequence of Cellulomonas takizawaensis strain TKZ-21.</title>
        <authorList>
            <person name="Yamamura H."/>
            <person name="Hayashi T."/>
            <person name="Hamada M."/>
            <person name="Serisawa Y."/>
            <person name="Matsuyama K."/>
            <person name="Nakagawa Y."/>
            <person name="Otoguro M."/>
            <person name="Yanagida F."/>
            <person name="Hayakawa M."/>
        </authorList>
    </citation>
    <scope>NUCLEOTIDE SEQUENCE [LARGE SCALE GENOMIC DNA]</scope>
    <source>
        <strain evidence="1 2">TKZ-21</strain>
    </source>
</reference>
<organism evidence="1 2">
    <name type="scientific">Cellulomonas algicola</name>
    <dbReference type="NCBI Taxonomy" id="2071633"/>
    <lineage>
        <taxon>Bacteria</taxon>
        <taxon>Bacillati</taxon>
        <taxon>Actinomycetota</taxon>
        <taxon>Actinomycetes</taxon>
        <taxon>Micrococcales</taxon>
        <taxon>Cellulomonadaceae</taxon>
        <taxon>Cellulomonas</taxon>
    </lineage>
</organism>
<dbReference type="Gene3D" id="2.130.10.10">
    <property type="entry name" value="YVTN repeat-like/Quinoprotein amine dehydrogenase"/>
    <property type="match status" value="1"/>
</dbReference>
<gene>
    <name evidence="1" type="ORF">CTKZ_02630</name>
</gene>
<evidence type="ECO:0000313" key="2">
    <source>
        <dbReference type="Proteomes" id="UP000288246"/>
    </source>
</evidence>
<protein>
    <submittedName>
        <fullName evidence="1">Uncharacterized protein</fullName>
    </submittedName>
</protein>
<name>A0A401UVI5_9CELL</name>